<dbReference type="EMBL" id="PQFF01000224">
    <property type="protein sequence ID" value="RHZ72426.1"/>
    <property type="molecule type" value="Genomic_DNA"/>
</dbReference>
<proteinExistence type="predicted"/>
<dbReference type="STRING" id="1348612.A0A397IF68"/>
<reference evidence="3 4" key="1">
    <citation type="submission" date="2018-08" db="EMBL/GenBank/DDBJ databases">
        <title>Genome and evolution of the arbuscular mycorrhizal fungus Diversispora epigaea (formerly Glomus versiforme) and its bacterial endosymbionts.</title>
        <authorList>
            <person name="Sun X."/>
            <person name="Fei Z."/>
            <person name="Harrison M."/>
        </authorList>
    </citation>
    <scope>NUCLEOTIDE SEQUENCE [LARGE SCALE GENOMIC DNA]</scope>
    <source>
        <strain evidence="3 4">IT104</strain>
    </source>
</reference>
<evidence type="ECO:0000256" key="1">
    <source>
        <dbReference type="SAM" id="Coils"/>
    </source>
</evidence>
<dbReference type="OrthoDB" id="2526341at2759"/>
<dbReference type="Pfam" id="PF12937">
    <property type="entry name" value="F-box-like"/>
    <property type="match status" value="1"/>
</dbReference>
<comment type="caution">
    <text evidence="3">The sequence shown here is derived from an EMBL/GenBank/DDBJ whole genome shotgun (WGS) entry which is preliminary data.</text>
</comment>
<dbReference type="AlphaFoldDB" id="A0A397IF68"/>
<dbReference type="Proteomes" id="UP000266861">
    <property type="component" value="Unassembled WGS sequence"/>
</dbReference>
<organism evidence="3 4">
    <name type="scientific">Diversispora epigaea</name>
    <dbReference type="NCBI Taxonomy" id="1348612"/>
    <lineage>
        <taxon>Eukaryota</taxon>
        <taxon>Fungi</taxon>
        <taxon>Fungi incertae sedis</taxon>
        <taxon>Mucoromycota</taxon>
        <taxon>Glomeromycotina</taxon>
        <taxon>Glomeromycetes</taxon>
        <taxon>Diversisporales</taxon>
        <taxon>Diversisporaceae</taxon>
        <taxon>Diversispora</taxon>
    </lineage>
</organism>
<feature type="coiled-coil region" evidence="1">
    <location>
        <begin position="147"/>
        <end position="190"/>
    </location>
</feature>
<dbReference type="SUPFAM" id="SSF81383">
    <property type="entry name" value="F-box domain"/>
    <property type="match status" value="1"/>
</dbReference>
<evidence type="ECO:0000259" key="2">
    <source>
        <dbReference type="PROSITE" id="PS50181"/>
    </source>
</evidence>
<dbReference type="InterPro" id="IPR001810">
    <property type="entry name" value="F-box_dom"/>
</dbReference>
<dbReference type="PROSITE" id="PS50181">
    <property type="entry name" value="FBOX"/>
    <property type="match status" value="1"/>
</dbReference>
<keyword evidence="4" id="KW-1185">Reference proteome</keyword>
<keyword evidence="1" id="KW-0175">Coiled coil</keyword>
<evidence type="ECO:0000313" key="3">
    <source>
        <dbReference type="EMBL" id="RHZ72426.1"/>
    </source>
</evidence>
<feature type="domain" description="F-box" evidence="2">
    <location>
        <begin position="1"/>
        <end position="51"/>
    </location>
</feature>
<dbReference type="CDD" id="cd09917">
    <property type="entry name" value="F-box_SF"/>
    <property type="match status" value="1"/>
</dbReference>
<evidence type="ECO:0000313" key="4">
    <source>
        <dbReference type="Proteomes" id="UP000266861"/>
    </source>
</evidence>
<accession>A0A397IF68</accession>
<sequence length="230" mass="28087">MASQLPFELLIEICSYLSPIDLYSLSMICKRYRKLLWLNKSATTQSIWRTARHKFMPHITLPPPDGMSEQQFIYMMVLIQRCMFCEEEDRWKLAMHFEFRMYCCQRCLAERTVSRDTLIKEWEIPIYLLPCMQPLTANAQRPQLFLMKEVKSLLKNYKKLTNDKERKIWINEKSQRMAKLKDTNREYNNQHDIGRYDHNERLERLFRTLHMSTDYPYMFRGRRCTSREIW</sequence>
<protein>
    <recommendedName>
        <fullName evidence="2">F-box domain-containing protein</fullName>
    </recommendedName>
</protein>
<name>A0A397IF68_9GLOM</name>
<dbReference type="Gene3D" id="1.20.1280.50">
    <property type="match status" value="1"/>
</dbReference>
<gene>
    <name evidence="3" type="ORF">Glove_242g23</name>
</gene>
<dbReference type="InterPro" id="IPR036047">
    <property type="entry name" value="F-box-like_dom_sf"/>
</dbReference>